<keyword evidence="11 15" id="KW-0234">DNA repair</keyword>
<dbReference type="FunFam" id="1.10.150.20:FF:000007">
    <property type="entry name" value="DNA ligase"/>
    <property type="match status" value="1"/>
</dbReference>
<dbReference type="NCBIfam" id="NF005932">
    <property type="entry name" value="PRK07956.1"/>
    <property type="match status" value="1"/>
</dbReference>
<evidence type="ECO:0000256" key="6">
    <source>
        <dbReference type="ARBA" id="ARBA00022723"/>
    </source>
</evidence>
<organism evidence="18 19">
    <name type="scientific">Methylotenera oryzisoli</name>
    <dbReference type="NCBI Taxonomy" id="2080758"/>
    <lineage>
        <taxon>Bacteria</taxon>
        <taxon>Pseudomonadati</taxon>
        <taxon>Pseudomonadota</taxon>
        <taxon>Betaproteobacteria</taxon>
        <taxon>Nitrosomonadales</taxon>
        <taxon>Methylophilaceae</taxon>
        <taxon>Methylotenera</taxon>
    </lineage>
</organism>
<dbReference type="PROSITE" id="PS50172">
    <property type="entry name" value="BRCT"/>
    <property type="match status" value="1"/>
</dbReference>
<dbReference type="Gene3D" id="3.30.470.30">
    <property type="entry name" value="DNA ligase/mRNA capping enzyme"/>
    <property type="match status" value="1"/>
</dbReference>
<comment type="cofactor">
    <cofactor evidence="15">
        <name>Mg(2+)</name>
        <dbReference type="ChEBI" id="CHEBI:18420"/>
    </cofactor>
    <cofactor evidence="15">
        <name>Mn(2+)</name>
        <dbReference type="ChEBI" id="CHEBI:29035"/>
    </cofactor>
</comment>
<dbReference type="GO" id="GO:0005829">
    <property type="term" value="C:cytosol"/>
    <property type="evidence" value="ECO:0007669"/>
    <property type="project" value="TreeGrafter"/>
</dbReference>
<dbReference type="SUPFAM" id="SSF52113">
    <property type="entry name" value="BRCT domain"/>
    <property type="match status" value="1"/>
</dbReference>
<dbReference type="Gene3D" id="2.40.50.140">
    <property type="entry name" value="Nucleic acid-binding proteins"/>
    <property type="match status" value="1"/>
</dbReference>
<dbReference type="Pfam" id="PF03120">
    <property type="entry name" value="OB_DNA_ligase"/>
    <property type="match status" value="1"/>
</dbReference>
<dbReference type="Pfam" id="PF12826">
    <property type="entry name" value="HHH_2"/>
    <property type="match status" value="1"/>
</dbReference>
<dbReference type="GO" id="GO:0046872">
    <property type="term" value="F:metal ion binding"/>
    <property type="evidence" value="ECO:0007669"/>
    <property type="project" value="UniProtKB-KW"/>
</dbReference>
<evidence type="ECO:0000256" key="11">
    <source>
        <dbReference type="ARBA" id="ARBA00023204"/>
    </source>
</evidence>
<feature type="active site" description="N6-AMP-lysine intermediate" evidence="15">
    <location>
        <position position="119"/>
    </location>
</feature>
<reference evidence="18 19" key="1">
    <citation type="submission" date="2018-02" db="EMBL/GenBank/DDBJ databases">
        <title>A novel lanthanide dependent methylotroph, Methylotenera sp. La3113.</title>
        <authorList>
            <person name="Lv H."/>
            <person name="Tani A."/>
        </authorList>
    </citation>
    <scope>NUCLEOTIDE SEQUENCE [LARGE SCALE GENOMIC DNA]</scope>
    <source>
        <strain evidence="18 19">La3113</strain>
    </source>
</reference>
<dbReference type="InterPro" id="IPR018239">
    <property type="entry name" value="DNA_ligase_AS"/>
</dbReference>
<dbReference type="InterPro" id="IPR036420">
    <property type="entry name" value="BRCT_dom_sf"/>
</dbReference>
<evidence type="ECO:0000256" key="12">
    <source>
        <dbReference type="ARBA" id="ARBA00023211"/>
    </source>
</evidence>
<dbReference type="InterPro" id="IPR013839">
    <property type="entry name" value="DNAligase_adenylation"/>
</dbReference>
<dbReference type="SMART" id="SM00532">
    <property type="entry name" value="LIGANc"/>
    <property type="match status" value="1"/>
</dbReference>
<dbReference type="EC" id="6.5.1.2" evidence="2 15"/>
<keyword evidence="5 15" id="KW-0235">DNA replication</keyword>
<evidence type="ECO:0000256" key="7">
    <source>
        <dbReference type="ARBA" id="ARBA00022763"/>
    </source>
</evidence>
<comment type="caution">
    <text evidence="18">The sequence shown here is derived from an EMBL/GenBank/DDBJ whole genome shotgun (WGS) entry which is preliminary data.</text>
</comment>
<comment type="catalytic activity">
    <reaction evidence="13 15 16">
        <text>NAD(+) + (deoxyribonucleotide)n-3'-hydroxyl + 5'-phospho-(deoxyribonucleotide)m = (deoxyribonucleotide)n+m + AMP + beta-nicotinamide D-nucleotide.</text>
        <dbReference type="EC" id="6.5.1.2"/>
    </reaction>
</comment>
<dbReference type="FunFam" id="2.40.50.140:FF:000012">
    <property type="entry name" value="DNA ligase"/>
    <property type="match status" value="1"/>
</dbReference>
<dbReference type="FunFam" id="1.10.287.610:FF:000002">
    <property type="entry name" value="DNA ligase"/>
    <property type="match status" value="1"/>
</dbReference>
<feature type="binding site" evidence="15">
    <location>
        <position position="177"/>
    </location>
    <ligand>
        <name>NAD(+)</name>
        <dbReference type="ChEBI" id="CHEBI:57540"/>
    </ligand>
</feature>
<evidence type="ECO:0000256" key="3">
    <source>
        <dbReference type="ARBA" id="ARBA00013308"/>
    </source>
</evidence>
<evidence type="ECO:0000259" key="17">
    <source>
        <dbReference type="PROSITE" id="PS50172"/>
    </source>
</evidence>
<evidence type="ECO:0000256" key="13">
    <source>
        <dbReference type="ARBA" id="ARBA00034005"/>
    </source>
</evidence>
<keyword evidence="7 15" id="KW-0227">DNA damage</keyword>
<feature type="binding site" evidence="15">
    <location>
        <begin position="37"/>
        <end position="41"/>
    </location>
    <ligand>
        <name>NAD(+)</name>
        <dbReference type="ChEBI" id="CHEBI:57540"/>
    </ligand>
</feature>
<dbReference type="FunFam" id="1.10.150.20:FF:000006">
    <property type="entry name" value="DNA ligase"/>
    <property type="match status" value="1"/>
</dbReference>
<dbReference type="InterPro" id="IPR004150">
    <property type="entry name" value="NAD_DNA_ligase_OB"/>
</dbReference>
<dbReference type="PROSITE" id="PS01056">
    <property type="entry name" value="DNA_LIGASE_N2"/>
    <property type="match status" value="1"/>
</dbReference>
<dbReference type="PANTHER" id="PTHR23389:SF9">
    <property type="entry name" value="DNA LIGASE"/>
    <property type="match status" value="1"/>
</dbReference>
<dbReference type="GO" id="GO:0003911">
    <property type="term" value="F:DNA ligase (NAD+) activity"/>
    <property type="evidence" value="ECO:0007669"/>
    <property type="project" value="UniProtKB-UniRule"/>
</dbReference>
<dbReference type="FunFam" id="3.30.470.30:FF:000001">
    <property type="entry name" value="DNA ligase"/>
    <property type="match status" value="1"/>
</dbReference>
<evidence type="ECO:0000256" key="16">
    <source>
        <dbReference type="RuleBase" id="RU000618"/>
    </source>
</evidence>
<evidence type="ECO:0000313" key="18">
    <source>
        <dbReference type="EMBL" id="TFW71611.1"/>
    </source>
</evidence>
<comment type="similarity">
    <text evidence="14 15">Belongs to the NAD-dependent DNA ligase family. LigA subfamily.</text>
</comment>
<feature type="binding site" evidence="15">
    <location>
        <position position="140"/>
    </location>
    <ligand>
        <name>NAD(+)</name>
        <dbReference type="ChEBI" id="CHEBI:57540"/>
    </ligand>
</feature>
<dbReference type="AlphaFoldDB" id="A0A4Y9VSM4"/>
<gene>
    <name evidence="15 18" type="primary">ligA</name>
    <name evidence="18" type="ORF">C3Y98_05820</name>
</gene>
<dbReference type="InterPro" id="IPR033136">
    <property type="entry name" value="DNA_ligase_CS"/>
</dbReference>
<feature type="binding site" evidence="15">
    <location>
        <position position="415"/>
    </location>
    <ligand>
        <name>Zn(2+)</name>
        <dbReference type="ChEBI" id="CHEBI:29105"/>
    </ligand>
</feature>
<dbReference type="SMART" id="SM00278">
    <property type="entry name" value="HhH1"/>
    <property type="match status" value="4"/>
</dbReference>
<dbReference type="GO" id="GO:0003677">
    <property type="term" value="F:DNA binding"/>
    <property type="evidence" value="ECO:0007669"/>
    <property type="project" value="InterPro"/>
</dbReference>
<dbReference type="Pfam" id="PF14520">
    <property type="entry name" value="HHH_5"/>
    <property type="match status" value="1"/>
</dbReference>
<comment type="function">
    <text evidence="1 15">DNA ligase that catalyzes the formation of phosphodiester linkages between 5'-phosphoryl and 3'-hydroxyl groups in double-stranded DNA using NAD as a coenzyme and as the energy source for the reaction. It is essential for DNA replication and repair of damaged DNA.</text>
</comment>
<evidence type="ECO:0000256" key="10">
    <source>
        <dbReference type="ARBA" id="ARBA00023027"/>
    </source>
</evidence>
<dbReference type="InterPro" id="IPR004149">
    <property type="entry name" value="Znf_DNAligase_C4"/>
</dbReference>
<dbReference type="RefSeq" id="WP_135277155.1">
    <property type="nucleotide sequence ID" value="NZ_PQVH01000008.1"/>
</dbReference>
<dbReference type="PIRSF" id="PIRSF001604">
    <property type="entry name" value="LigA"/>
    <property type="match status" value="1"/>
</dbReference>
<feature type="binding site" evidence="15">
    <location>
        <position position="318"/>
    </location>
    <ligand>
        <name>NAD(+)</name>
        <dbReference type="ChEBI" id="CHEBI:57540"/>
    </ligand>
</feature>
<evidence type="ECO:0000256" key="1">
    <source>
        <dbReference type="ARBA" id="ARBA00004067"/>
    </source>
</evidence>
<evidence type="ECO:0000313" key="19">
    <source>
        <dbReference type="Proteomes" id="UP000297706"/>
    </source>
</evidence>
<keyword evidence="19" id="KW-1185">Reference proteome</keyword>
<dbReference type="InterPro" id="IPR010994">
    <property type="entry name" value="RuvA_2-like"/>
</dbReference>
<dbReference type="GO" id="GO:0006260">
    <property type="term" value="P:DNA replication"/>
    <property type="evidence" value="ECO:0007669"/>
    <property type="project" value="UniProtKB-KW"/>
</dbReference>
<dbReference type="InterPro" id="IPR041663">
    <property type="entry name" value="DisA/LigA_HHH"/>
</dbReference>
<feature type="binding site" evidence="15">
    <location>
        <begin position="86"/>
        <end position="87"/>
    </location>
    <ligand>
        <name>NAD(+)</name>
        <dbReference type="ChEBI" id="CHEBI:57540"/>
    </ligand>
</feature>
<evidence type="ECO:0000256" key="5">
    <source>
        <dbReference type="ARBA" id="ARBA00022705"/>
    </source>
</evidence>
<dbReference type="InterPro" id="IPR003583">
    <property type="entry name" value="Hlx-hairpin-Hlx_DNA-bd_motif"/>
</dbReference>
<dbReference type="OrthoDB" id="9759736at2"/>
<dbReference type="Pfam" id="PF03119">
    <property type="entry name" value="DNA_ligase_ZBD"/>
    <property type="match status" value="1"/>
</dbReference>
<feature type="binding site" evidence="15">
    <location>
        <position position="436"/>
    </location>
    <ligand>
        <name>Zn(2+)</name>
        <dbReference type="ChEBI" id="CHEBI:29105"/>
    </ligand>
</feature>
<dbReference type="Proteomes" id="UP000297706">
    <property type="component" value="Unassembled WGS sequence"/>
</dbReference>
<dbReference type="InterPro" id="IPR013840">
    <property type="entry name" value="DNAligase_N"/>
</dbReference>
<dbReference type="NCBIfam" id="TIGR00575">
    <property type="entry name" value="dnlj"/>
    <property type="match status" value="1"/>
</dbReference>
<feature type="binding site" evidence="15">
    <location>
        <position position="412"/>
    </location>
    <ligand>
        <name>Zn(2+)</name>
        <dbReference type="ChEBI" id="CHEBI:29105"/>
    </ligand>
</feature>
<protein>
    <recommendedName>
        <fullName evidence="3 15">DNA ligase</fullName>
        <ecNumber evidence="2 15">6.5.1.2</ecNumber>
    </recommendedName>
    <alternativeName>
        <fullName evidence="15">Polydeoxyribonucleotide synthase [NAD(+)]</fullName>
    </alternativeName>
</protein>
<dbReference type="CDD" id="cd00114">
    <property type="entry name" value="LIGANc"/>
    <property type="match status" value="1"/>
</dbReference>
<comment type="caution">
    <text evidence="15">Lacks conserved residue(s) required for the propagation of feature annotation.</text>
</comment>
<dbReference type="Gene3D" id="3.40.50.10190">
    <property type="entry name" value="BRCT domain"/>
    <property type="match status" value="1"/>
</dbReference>
<accession>A0A4Y9VSM4</accession>
<keyword evidence="6 15" id="KW-0479">Metal-binding</keyword>
<dbReference type="SUPFAM" id="SSF47781">
    <property type="entry name" value="RuvA domain 2-like"/>
    <property type="match status" value="1"/>
</dbReference>
<dbReference type="InterPro" id="IPR012340">
    <property type="entry name" value="NA-bd_OB-fold"/>
</dbReference>
<dbReference type="Gene3D" id="6.20.10.30">
    <property type="match status" value="1"/>
</dbReference>
<evidence type="ECO:0000256" key="2">
    <source>
        <dbReference type="ARBA" id="ARBA00012722"/>
    </source>
</evidence>
<dbReference type="EMBL" id="PQVH01000008">
    <property type="protein sequence ID" value="TFW71611.1"/>
    <property type="molecule type" value="Genomic_DNA"/>
</dbReference>
<dbReference type="Pfam" id="PF01653">
    <property type="entry name" value="DNA_ligase_aden"/>
    <property type="match status" value="1"/>
</dbReference>
<evidence type="ECO:0000256" key="9">
    <source>
        <dbReference type="ARBA" id="ARBA00022842"/>
    </source>
</evidence>
<proteinExistence type="inferred from homology"/>
<evidence type="ECO:0000256" key="8">
    <source>
        <dbReference type="ARBA" id="ARBA00022833"/>
    </source>
</evidence>
<feature type="binding site" evidence="15">
    <location>
        <position position="294"/>
    </location>
    <ligand>
        <name>NAD(+)</name>
        <dbReference type="ChEBI" id="CHEBI:57540"/>
    </ligand>
</feature>
<dbReference type="SMART" id="SM00292">
    <property type="entry name" value="BRCT"/>
    <property type="match status" value="1"/>
</dbReference>
<keyword evidence="9 15" id="KW-0460">Magnesium</keyword>
<dbReference type="PROSITE" id="PS01055">
    <property type="entry name" value="DNA_LIGASE_N1"/>
    <property type="match status" value="1"/>
</dbReference>
<feature type="binding site" evidence="15">
    <location>
        <position position="117"/>
    </location>
    <ligand>
        <name>NAD(+)</name>
        <dbReference type="ChEBI" id="CHEBI:57540"/>
    </ligand>
</feature>
<evidence type="ECO:0000256" key="15">
    <source>
        <dbReference type="HAMAP-Rule" id="MF_01588"/>
    </source>
</evidence>
<dbReference type="HAMAP" id="MF_01588">
    <property type="entry name" value="DNA_ligase_A"/>
    <property type="match status" value="1"/>
</dbReference>
<dbReference type="GO" id="GO:0006281">
    <property type="term" value="P:DNA repair"/>
    <property type="evidence" value="ECO:0007669"/>
    <property type="project" value="UniProtKB-KW"/>
</dbReference>
<evidence type="ECO:0000256" key="4">
    <source>
        <dbReference type="ARBA" id="ARBA00022598"/>
    </source>
</evidence>
<dbReference type="InterPro" id="IPR001679">
    <property type="entry name" value="DNA_ligase"/>
</dbReference>
<feature type="domain" description="BRCT" evidence="17">
    <location>
        <begin position="595"/>
        <end position="677"/>
    </location>
</feature>
<dbReference type="PANTHER" id="PTHR23389">
    <property type="entry name" value="CHROMOSOME TRANSMISSION FIDELITY FACTOR 18"/>
    <property type="match status" value="1"/>
</dbReference>
<keyword evidence="4 15" id="KW-0436">Ligase</keyword>
<dbReference type="InterPro" id="IPR001357">
    <property type="entry name" value="BRCT_dom"/>
</dbReference>
<dbReference type="CDD" id="cd17748">
    <property type="entry name" value="BRCT_DNA_ligase_like"/>
    <property type="match status" value="1"/>
</dbReference>
<evidence type="ECO:0000256" key="14">
    <source>
        <dbReference type="ARBA" id="ARBA00060881"/>
    </source>
</evidence>
<dbReference type="Pfam" id="PF00533">
    <property type="entry name" value="BRCT"/>
    <property type="match status" value="1"/>
</dbReference>
<keyword evidence="8 15" id="KW-0862">Zinc</keyword>
<dbReference type="SUPFAM" id="SSF56091">
    <property type="entry name" value="DNA ligase/mRNA capping enzyme, catalytic domain"/>
    <property type="match status" value="1"/>
</dbReference>
<keyword evidence="12 15" id="KW-0464">Manganese</keyword>
<name>A0A4Y9VSM4_9PROT</name>
<sequence>MSDPKLSDAEQRVLELRELIARYDYEYYALDAPSVPDSEYDKIYRELQALEHQYPSLVVPDSPTQRVSGTATNAFNSITHRQAMLSLNNAFEQSELEAFDKRIREALGIAQVEYAVEPKFDGLAITLTYEHGVFTQGATRGDGYTGEDVTHNLRTLRAIPMRLNCENPPALLEVRGEVLMLKRDFDKLNQAQLAKGEKLFANPRNAAAGSLRQLDAKVTATRPLTFFAYGLGVADGVPALNSHGAAMDYLASLHFPVSSVRDVVYGVQGLSAYYEKIGQLRQQLPFDIDGVVYKVNQFNQQDELGFVSRAPRWAVAHKFPAQEALTLVEDITVQVGRTGAITPVARLKPVFVGGVTVTNATLHNEDEIRRKDILIGDTVSVRRAGDVIPEVVSVVLANRQPHARRFEMPTVCPECGSHILKQEDEAVARCTGGLFCPAQRKQAITHYASRRAMDIEGLGEKLVDQLVEANLVHTLADIYSLDMHTLSNLERMAEKSAQNILDALNASKETTLARFIYALGMRNVGEATAKDLAKHFGNLKALMAASIEDLLEVNDVGPIVAESIRNFFTEAHNKSVIDALLNAGIHWVETEGRQQATGMLVGKTFVLTGTLPSLSRDDAKTLIEAAGGKVAGSVSKKTDFVVAGADAGSKLEKAQLLGITIIDEAGLLAVLAESEPS</sequence>
<dbReference type="Gene3D" id="1.10.150.20">
    <property type="entry name" value="5' to 3' exonuclease, C-terminal subdomain"/>
    <property type="match status" value="2"/>
</dbReference>
<dbReference type="Gene3D" id="1.10.287.610">
    <property type="entry name" value="Helix hairpin bin"/>
    <property type="match status" value="1"/>
</dbReference>
<keyword evidence="10 15" id="KW-0520">NAD</keyword>
<dbReference type="SUPFAM" id="SSF50249">
    <property type="entry name" value="Nucleic acid-binding proteins"/>
    <property type="match status" value="1"/>
</dbReference>